<keyword evidence="9" id="KW-0732">Signal</keyword>
<evidence type="ECO:0000313" key="11">
    <source>
        <dbReference type="Proteomes" id="UP000642920"/>
    </source>
</evidence>
<keyword evidence="3" id="KW-0813">Transport</keyword>
<organism evidence="10 11">
    <name type="scientific">Marivirga atlantica</name>
    <dbReference type="NCBI Taxonomy" id="1548457"/>
    <lineage>
        <taxon>Bacteria</taxon>
        <taxon>Pseudomonadati</taxon>
        <taxon>Bacteroidota</taxon>
        <taxon>Cytophagia</taxon>
        <taxon>Cytophagales</taxon>
        <taxon>Marivirgaceae</taxon>
        <taxon>Marivirga</taxon>
    </lineage>
</organism>
<dbReference type="EMBL" id="JAERQG010000006">
    <property type="protein sequence ID" value="MBL0767067.1"/>
    <property type="molecule type" value="Genomic_DNA"/>
</dbReference>
<dbReference type="SUPFAM" id="SSF56954">
    <property type="entry name" value="Outer membrane efflux proteins (OEP)"/>
    <property type="match status" value="1"/>
</dbReference>
<evidence type="ECO:0000256" key="6">
    <source>
        <dbReference type="ARBA" id="ARBA00023136"/>
    </source>
</evidence>
<dbReference type="RefSeq" id="WP_201924392.1">
    <property type="nucleotide sequence ID" value="NZ_JAERQG010000006.1"/>
</dbReference>
<evidence type="ECO:0000256" key="9">
    <source>
        <dbReference type="SAM" id="SignalP"/>
    </source>
</evidence>
<evidence type="ECO:0000313" key="10">
    <source>
        <dbReference type="EMBL" id="MBL0767067.1"/>
    </source>
</evidence>
<evidence type="ECO:0000256" key="1">
    <source>
        <dbReference type="ARBA" id="ARBA00004442"/>
    </source>
</evidence>
<dbReference type="PANTHER" id="PTHR30026">
    <property type="entry name" value="OUTER MEMBRANE PROTEIN TOLC"/>
    <property type="match status" value="1"/>
</dbReference>
<gene>
    <name evidence="10" type="ORF">JKP34_17510</name>
</gene>
<keyword evidence="11" id="KW-1185">Reference proteome</keyword>
<feature type="chain" id="PRO_5037413123" evidence="9">
    <location>
        <begin position="22"/>
        <end position="445"/>
    </location>
</feature>
<feature type="signal peptide" evidence="9">
    <location>
        <begin position="1"/>
        <end position="21"/>
    </location>
</feature>
<sequence>MHKLKSLIIVLSLMNCLNSYAQEKKLITFEEAVAIGLKNNVDVLKSSNELVALETNKTSTIMSFLPSVSADLSATRQEGQQFQLVEDGFEISNVQADRLSGGIGANLSIFEGFRKVNNYRIAELNKVAQEKALGRSKQELVFNIAQQYLQILLDEELLKIAEKNVQNQQDQLSRIRGFVEGGLRPQADLFSQQASVKQLELALIEAENTLLLDKASFASLLLLPPFTEFEIEKMDDVTNGIANMPQLQSLYEEALSQRLDLQQLQLQTESAQKNIAASRAAVYPSLSAFYNYSSQYSSLNDLSFRNQLTNLYPTNVVGLNLNIPIFSNFNNKANVSRAKVTYENNQLDVQNLKRTIFEDVQNAYLNYQAAEKRLEVSQVAATSAEEAYNIQSQRYDEGLANLSELAVANQNFVSAQSNAQQARFTYLFQQIIVDYQVGILNVDSL</sequence>
<keyword evidence="6" id="KW-0472">Membrane</keyword>
<keyword evidence="4" id="KW-1134">Transmembrane beta strand</keyword>
<dbReference type="GO" id="GO:0015288">
    <property type="term" value="F:porin activity"/>
    <property type="evidence" value="ECO:0007669"/>
    <property type="project" value="TreeGrafter"/>
</dbReference>
<comment type="similarity">
    <text evidence="2">Belongs to the outer membrane factor (OMF) (TC 1.B.17) family.</text>
</comment>
<keyword evidence="7" id="KW-0998">Cell outer membrane</keyword>
<dbReference type="GO" id="GO:0009279">
    <property type="term" value="C:cell outer membrane"/>
    <property type="evidence" value="ECO:0007669"/>
    <property type="project" value="UniProtKB-SubCell"/>
</dbReference>
<comment type="subcellular location">
    <subcellularLocation>
        <location evidence="1">Cell outer membrane</location>
    </subcellularLocation>
</comment>
<dbReference type="PANTHER" id="PTHR30026:SF20">
    <property type="entry name" value="OUTER MEMBRANE PROTEIN TOLC"/>
    <property type="match status" value="1"/>
</dbReference>
<evidence type="ECO:0000256" key="2">
    <source>
        <dbReference type="ARBA" id="ARBA00007613"/>
    </source>
</evidence>
<keyword evidence="8" id="KW-0175">Coiled coil</keyword>
<dbReference type="GO" id="GO:1990281">
    <property type="term" value="C:efflux pump complex"/>
    <property type="evidence" value="ECO:0007669"/>
    <property type="project" value="TreeGrafter"/>
</dbReference>
<accession>A0A937AQS8</accession>
<dbReference type="Pfam" id="PF02321">
    <property type="entry name" value="OEP"/>
    <property type="match status" value="2"/>
</dbReference>
<evidence type="ECO:0000256" key="8">
    <source>
        <dbReference type="SAM" id="Coils"/>
    </source>
</evidence>
<keyword evidence="5" id="KW-0812">Transmembrane</keyword>
<protein>
    <submittedName>
        <fullName evidence="10">TolC family protein</fullName>
    </submittedName>
</protein>
<dbReference type="GO" id="GO:0015562">
    <property type="term" value="F:efflux transmembrane transporter activity"/>
    <property type="evidence" value="ECO:0007669"/>
    <property type="project" value="InterPro"/>
</dbReference>
<evidence type="ECO:0000256" key="7">
    <source>
        <dbReference type="ARBA" id="ARBA00023237"/>
    </source>
</evidence>
<proteinExistence type="inferred from homology"/>
<dbReference type="InterPro" id="IPR003423">
    <property type="entry name" value="OMP_efflux"/>
</dbReference>
<feature type="coiled-coil region" evidence="8">
    <location>
        <begin position="247"/>
        <end position="281"/>
    </location>
</feature>
<evidence type="ECO:0000256" key="4">
    <source>
        <dbReference type="ARBA" id="ARBA00022452"/>
    </source>
</evidence>
<dbReference type="InterPro" id="IPR051906">
    <property type="entry name" value="TolC-like"/>
</dbReference>
<reference evidence="10" key="1">
    <citation type="submission" date="2021-01" db="EMBL/GenBank/DDBJ databases">
        <title>Marivirga sp. nov., isolated from intertidal surface sediments.</title>
        <authorList>
            <person name="Zhang M."/>
        </authorList>
    </citation>
    <scope>NUCLEOTIDE SEQUENCE</scope>
    <source>
        <strain evidence="10">SM1354</strain>
    </source>
</reference>
<dbReference type="AlphaFoldDB" id="A0A937AQS8"/>
<evidence type="ECO:0000256" key="3">
    <source>
        <dbReference type="ARBA" id="ARBA00022448"/>
    </source>
</evidence>
<dbReference type="Gene3D" id="1.20.1600.10">
    <property type="entry name" value="Outer membrane efflux proteins (OEP)"/>
    <property type="match status" value="1"/>
</dbReference>
<dbReference type="Proteomes" id="UP000642920">
    <property type="component" value="Unassembled WGS sequence"/>
</dbReference>
<comment type="caution">
    <text evidence="10">The sequence shown here is derived from an EMBL/GenBank/DDBJ whole genome shotgun (WGS) entry which is preliminary data.</text>
</comment>
<evidence type="ECO:0000256" key="5">
    <source>
        <dbReference type="ARBA" id="ARBA00022692"/>
    </source>
</evidence>
<name>A0A937AQS8_9BACT</name>